<reference evidence="13 14" key="1">
    <citation type="submission" date="2016-03" db="EMBL/GenBank/DDBJ databases">
        <title>Deep-sea bacteria in the southern Pacific.</title>
        <authorList>
            <person name="Tang K."/>
        </authorList>
    </citation>
    <scope>NUCLEOTIDE SEQUENCE [LARGE SCALE GENOMIC DNA]</scope>
    <source>
        <strain evidence="13 14">JLT2016</strain>
    </source>
</reference>
<evidence type="ECO:0000256" key="11">
    <source>
        <dbReference type="RuleBase" id="RU365090"/>
    </source>
</evidence>
<dbReference type="PANTHER" id="PTHR10192:SF5">
    <property type="entry name" value="GEPHYRIN"/>
    <property type="match status" value="1"/>
</dbReference>
<name>A0A1U7DAG6_9RHOB</name>
<dbReference type="SMART" id="SM00852">
    <property type="entry name" value="MoCF_biosynth"/>
    <property type="match status" value="1"/>
</dbReference>
<dbReference type="AlphaFoldDB" id="A0A1U7DAG6"/>
<evidence type="ECO:0000256" key="2">
    <source>
        <dbReference type="ARBA" id="ARBA00002901"/>
    </source>
</evidence>
<dbReference type="FunFam" id="3.40.980.10:FF:000004">
    <property type="entry name" value="Molybdopterin molybdenumtransferase"/>
    <property type="match status" value="1"/>
</dbReference>
<dbReference type="Gene3D" id="3.40.980.10">
    <property type="entry name" value="MoaB/Mog-like domain"/>
    <property type="match status" value="1"/>
</dbReference>
<evidence type="ECO:0000256" key="8">
    <source>
        <dbReference type="ARBA" id="ARBA00022842"/>
    </source>
</evidence>
<evidence type="ECO:0000256" key="10">
    <source>
        <dbReference type="ARBA" id="ARBA00047317"/>
    </source>
</evidence>
<evidence type="ECO:0000256" key="9">
    <source>
        <dbReference type="ARBA" id="ARBA00023150"/>
    </source>
</evidence>
<keyword evidence="5 11" id="KW-0500">Molybdenum</keyword>
<sequence>MIPVSEALDKLFALVRPLEVEEVPLLQAAGRVLARPVTANRDQPPFSASAMDGYAVAEAAPGMTFRVIGEAAAGSAFPGHVGPGDAVRIFTGAPVPNGAKTVVIQEDVDRTGDQITITDRLGAGTNIRPHGGDFKVGETIPAPRRLGPQDIALLAAMNVAHVPVTRRPRVALVSTGDELVMPGETPGPDQIIVSNTFGLHALLTDLGAEPRLLPIARDSESALRTVLGLVDDADLVITIGGASVGDHDLVATVAESMGLDRAFHKVAMRPGKPLMSGRLGEAMMLGLPGNPVSAMVCGHIFMAPVIRAMLGLGAAPAARETIKLAADIGANGPREHYMRARLGAGGAKVFDRQDSSLLSVLGASDALVVRPPHDPARSQGDEVEIVRL</sequence>
<comment type="function">
    <text evidence="2 11">Catalyzes the insertion of molybdate into adenylated molybdopterin with the concomitant release of AMP.</text>
</comment>
<keyword evidence="6 11" id="KW-0808">Transferase</keyword>
<dbReference type="GO" id="GO:0005829">
    <property type="term" value="C:cytosol"/>
    <property type="evidence" value="ECO:0007669"/>
    <property type="project" value="TreeGrafter"/>
</dbReference>
<dbReference type="Pfam" id="PF03453">
    <property type="entry name" value="MoeA_N"/>
    <property type="match status" value="1"/>
</dbReference>
<evidence type="ECO:0000256" key="4">
    <source>
        <dbReference type="ARBA" id="ARBA00010763"/>
    </source>
</evidence>
<dbReference type="Proteomes" id="UP000186559">
    <property type="component" value="Chromosome"/>
</dbReference>
<dbReference type="Gene3D" id="3.90.105.10">
    <property type="entry name" value="Molybdopterin biosynthesis moea protein, domain 2"/>
    <property type="match status" value="1"/>
</dbReference>
<evidence type="ECO:0000259" key="12">
    <source>
        <dbReference type="SMART" id="SM00852"/>
    </source>
</evidence>
<dbReference type="Pfam" id="PF00994">
    <property type="entry name" value="MoCF_biosynth"/>
    <property type="match status" value="1"/>
</dbReference>
<gene>
    <name evidence="13" type="ORF">Ga0080559_TMP4249</name>
</gene>
<evidence type="ECO:0000256" key="7">
    <source>
        <dbReference type="ARBA" id="ARBA00022723"/>
    </source>
</evidence>
<comment type="catalytic activity">
    <reaction evidence="10">
        <text>adenylyl-molybdopterin + molybdate = Mo-molybdopterin + AMP + H(+)</text>
        <dbReference type="Rhea" id="RHEA:35047"/>
        <dbReference type="ChEBI" id="CHEBI:15378"/>
        <dbReference type="ChEBI" id="CHEBI:36264"/>
        <dbReference type="ChEBI" id="CHEBI:62727"/>
        <dbReference type="ChEBI" id="CHEBI:71302"/>
        <dbReference type="ChEBI" id="CHEBI:456215"/>
        <dbReference type="EC" id="2.10.1.1"/>
    </reaction>
</comment>
<dbReference type="InterPro" id="IPR005111">
    <property type="entry name" value="MoeA_C_domain_IV"/>
</dbReference>
<dbReference type="NCBIfam" id="NF045515">
    <property type="entry name" value="Glp_gephyrin"/>
    <property type="match status" value="1"/>
</dbReference>
<dbReference type="RefSeq" id="WP_076624721.1">
    <property type="nucleotide sequence ID" value="NZ_BMEW01000006.1"/>
</dbReference>
<dbReference type="InterPro" id="IPR036688">
    <property type="entry name" value="MoeA_C_domain_IV_sf"/>
</dbReference>
<evidence type="ECO:0000256" key="3">
    <source>
        <dbReference type="ARBA" id="ARBA00005046"/>
    </source>
</evidence>
<comment type="similarity">
    <text evidence="4 11">Belongs to the MoeA family.</text>
</comment>
<comment type="cofactor">
    <cofactor evidence="1 11">
        <name>Mg(2+)</name>
        <dbReference type="ChEBI" id="CHEBI:18420"/>
    </cofactor>
</comment>
<keyword evidence="14" id="KW-1185">Reference proteome</keyword>
<protein>
    <recommendedName>
        <fullName evidence="11">Molybdopterin molybdenumtransferase</fullName>
        <ecNumber evidence="11">2.10.1.1</ecNumber>
    </recommendedName>
</protein>
<dbReference type="SUPFAM" id="SSF63882">
    <property type="entry name" value="MoeA N-terminal region -like"/>
    <property type="match status" value="1"/>
</dbReference>
<keyword evidence="8 11" id="KW-0460">Magnesium</keyword>
<dbReference type="SUPFAM" id="SSF63867">
    <property type="entry name" value="MoeA C-terminal domain-like"/>
    <property type="match status" value="1"/>
</dbReference>
<evidence type="ECO:0000256" key="1">
    <source>
        <dbReference type="ARBA" id="ARBA00001946"/>
    </source>
</evidence>
<dbReference type="KEGG" id="tpro:Ga0080559_TMP4249"/>
<evidence type="ECO:0000256" key="5">
    <source>
        <dbReference type="ARBA" id="ARBA00022505"/>
    </source>
</evidence>
<dbReference type="GO" id="GO:0006777">
    <property type="term" value="P:Mo-molybdopterin cofactor biosynthetic process"/>
    <property type="evidence" value="ECO:0007669"/>
    <property type="project" value="UniProtKB-UniRule"/>
</dbReference>
<proteinExistence type="inferred from homology"/>
<dbReference type="GO" id="GO:0046872">
    <property type="term" value="F:metal ion binding"/>
    <property type="evidence" value="ECO:0007669"/>
    <property type="project" value="UniProtKB-UniRule"/>
</dbReference>
<dbReference type="PANTHER" id="PTHR10192">
    <property type="entry name" value="MOLYBDOPTERIN BIOSYNTHESIS PROTEIN"/>
    <property type="match status" value="1"/>
</dbReference>
<dbReference type="OrthoDB" id="9804758at2"/>
<dbReference type="Gene3D" id="2.40.340.10">
    <property type="entry name" value="MoeA, C-terminal, domain IV"/>
    <property type="match status" value="1"/>
</dbReference>
<dbReference type="InterPro" id="IPR036135">
    <property type="entry name" value="MoeA_linker/N_sf"/>
</dbReference>
<feature type="domain" description="MoaB/Mog" evidence="12">
    <location>
        <begin position="171"/>
        <end position="308"/>
    </location>
</feature>
<dbReference type="SUPFAM" id="SSF53218">
    <property type="entry name" value="Molybdenum cofactor biosynthesis proteins"/>
    <property type="match status" value="1"/>
</dbReference>
<dbReference type="InterPro" id="IPR001453">
    <property type="entry name" value="MoaB/Mog_dom"/>
</dbReference>
<dbReference type="CDD" id="cd00887">
    <property type="entry name" value="MoeA"/>
    <property type="match status" value="1"/>
</dbReference>
<dbReference type="InterPro" id="IPR036425">
    <property type="entry name" value="MoaB/Mog-like_dom_sf"/>
</dbReference>
<accession>A0A1U7DAG6</accession>
<evidence type="ECO:0000313" key="14">
    <source>
        <dbReference type="Proteomes" id="UP000186559"/>
    </source>
</evidence>
<dbReference type="UniPathway" id="UPA00344"/>
<organism evidence="13 14">
    <name type="scientific">Salipiger profundus</name>
    <dbReference type="NCBI Taxonomy" id="1229727"/>
    <lineage>
        <taxon>Bacteria</taxon>
        <taxon>Pseudomonadati</taxon>
        <taxon>Pseudomonadota</taxon>
        <taxon>Alphaproteobacteria</taxon>
        <taxon>Rhodobacterales</taxon>
        <taxon>Roseobacteraceae</taxon>
        <taxon>Salipiger</taxon>
    </lineage>
</organism>
<dbReference type="EC" id="2.10.1.1" evidence="11"/>
<dbReference type="GO" id="GO:0061599">
    <property type="term" value="F:molybdopterin molybdotransferase activity"/>
    <property type="evidence" value="ECO:0007669"/>
    <property type="project" value="UniProtKB-UniRule"/>
</dbReference>
<dbReference type="Gene3D" id="2.170.190.11">
    <property type="entry name" value="Molybdopterin biosynthesis moea protein, domain 3"/>
    <property type="match status" value="1"/>
</dbReference>
<comment type="pathway">
    <text evidence="3 11">Cofactor biosynthesis; molybdopterin biosynthesis.</text>
</comment>
<dbReference type="InterPro" id="IPR038987">
    <property type="entry name" value="MoeA-like"/>
</dbReference>
<dbReference type="EMBL" id="CP014796">
    <property type="protein sequence ID" value="APX25045.1"/>
    <property type="molecule type" value="Genomic_DNA"/>
</dbReference>
<keyword evidence="7 11" id="KW-0479">Metal-binding</keyword>
<dbReference type="STRING" id="1229727.Ga0080559_TMP4249"/>
<evidence type="ECO:0000313" key="13">
    <source>
        <dbReference type="EMBL" id="APX25045.1"/>
    </source>
</evidence>
<dbReference type="Pfam" id="PF03454">
    <property type="entry name" value="MoeA_C"/>
    <property type="match status" value="1"/>
</dbReference>
<evidence type="ECO:0000256" key="6">
    <source>
        <dbReference type="ARBA" id="ARBA00022679"/>
    </source>
</evidence>
<dbReference type="InterPro" id="IPR005110">
    <property type="entry name" value="MoeA_linker/N"/>
</dbReference>
<keyword evidence="9 11" id="KW-0501">Molybdenum cofactor biosynthesis</keyword>